<reference evidence="1" key="1">
    <citation type="submission" date="2023-07" db="EMBL/GenBank/DDBJ databases">
        <authorList>
            <person name="Xia Y."/>
        </authorList>
    </citation>
    <scope>NUCLEOTIDE SEQUENCE</scope>
    <source>
        <strain evidence="1">F</strain>
    </source>
</reference>
<gene>
    <name evidence="1" type="ORF">MarFTMF_479</name>
</gene>
<accession>A0AA96J3F1</accession>
<sequence length="225" mass="25358">MSQEVAVIFRNAVDLEVFRRSHVDFIESLKEGFARGVTEVSGKTASDVVSVIYGCNPPSSEISEKTAREFLSLSQTAHLSPSALQTLGEFCQWREKNATKEHAEKLLRYSGINDETRREVASLALEMLQKKFSAVPSKSSYAMAACYLFPSSLNGLFRRRLHTAFLESQKRTAKSWLKRNYPDVVISKNDNDIRIFAKAAVEILLSQRSRAMDTRFAFWAPPALV</sequence>
<name>A0AA96J3F1_9VIRU</name>
<proteinExistence type="predicted"/>
<protein>
    <submittedName>
        <fullName evidence="1">Uncharacterized protein</fullName>
    </submittedName>
</protein>
<evidence type="ECO:0000313" key="1">
    <source>
        <dbReference type="EMBL" id="WNL49995.1"/>
    </source>
</evidence>
<organism evidence="1">
    <name type="scientific">Marseillevirus sp</name>
    <dbReference type="NCBI Taxonomy" id="2809551"/>
    <lineage>
        <taxon>Viruses</taxon>
        <taxon>Varidnaviria</taxon>
        <taxon>Bamfordvirae</taxon>
        <taxon>Nucleocytoviricota</taxon>
        <taxon>Megaviricetes</taxon>
        <taxon>Pimascovirales</taxon>
        <taxon>Pimascovirales incertae sedis</taxon>
        <taxon>Marseilleviridae</taxon>
        <taxon>Marseillevirus</taxon>
    </lineage>
</organism>
<dbReference type="EMBL" id="OR343188">
    <property type="protein sequence ID" value="WNL49995.1"/>
    <property type="molecule type" value="Genomic_DNA"/>
</dbReference>